<dbReference type="Proteomes" id="UP000516437">
    <property type="component" value="Chromosome 4"/>
</dbReference>
<feature type="domain" description="Leucine-rich repeat-containing N-terminal plant-type" evidence="11">
    <location>
        <begin position="31"/>
        <end position="69"/>
    </location>
</feature>
<evidence type="ECO:0000256" key="2">
    <source>
        <dbReference type="ARBA" id="ARBA00009592"/>
    </source>
</evidence>
<proteinExistence type="inferred from homology"/>
<dbReference type="GO" id="GO:0016020">
    <property type="term" value="C:membrane"/>
    <property type="evidence" value="ECO:0007669"/>
    <property type="project" value="UniProtKB-SubCell"/>
</dbReference>
<evidence type="ECO:0000256" key="4">
    <source>
        <dbReference type="ARBA" id="ARBA00022692"/>
    </source>
</evidence>
<evidence type="ECO:0000313" key="12">
    <source>
        <dbReference type="EMBL" id="KAB1215795.1"/>
    </source>
</evidence>
<keyword evidence="13" id="KW-0675">Receptor</keyword>
<sequence>MELSSSLCIQAFVFLCCFGLSITSIFGGGNETDRLALLDFKAKITLDPLEVMGSWNDSIHFCQWQGVTCGRRHQRVIKLDLQSQSLVGSILSHVGNLSFLRQLILANNGFIHAIPPKVGRSHRLQNLRLENNSISGQFPSNISSCTNLLSIMVSFNQLVGEIPVQLTTLSKLQEFSIGENNVDFRVAFRDSIPKPNHARSQDLQAANLAAQQPRHLMQ</sequence>
<dbReference type="Pfam" id="PF08263">
    <property type="entry name" value="LRRNT_2"/>
    <property type="match status" value="1"/>
</dbReference>
<evidence type="ECO:0000256" key="9">
    <source>
        <dbReference type="ARBA" id="ARBA00023180"/>
    </source>
</evidence>
<reference evidence="13" key="3">
    <citation type="submission" date="2019-09" db="EMBL/GenBank/DDBJ databases">
        <authorList>
            <person name="Gao Z."/>
        </authorList>
    </citation>
    <scope>NUCLEOTIDE SEQUENCE</scope>
    <source>
        <tissue evidence="13">Leaves</tissue>
    </source>
</reference>
<dbReference type="GO" id="GO:0016301">
    <property type="term" value="F:kinase activity"/>
    <property type="evidence" value="ECO:0007669"/>
    <property type="project" value="UniProtKB-KW"/>
</dbReference>
<evidence type="ECO:0000313" key="13">
    <source>
        <dbReference type="EMBL" id="KAB1215811.1"/>
    </source>
</evidence>
<evidence type="ECO:0000256" key="3">
    <source>
        <dbReference type="ARBA" id="ARBA00022614"/>
    </source>
</evidence>
<dbReference type="InterPro" id="IPR032675">
    <property type="entry name" value="LRR_dom_sf"/>
</dbReference>
<dbReference type="InterPro" id="IPR001611">
    <property type="entry name" value="Leu-rich_rpt"/>
</dbReference>
<dbReference type="Gene3D" id="3.80.10.10">
    <property type="entry name" value="Ribonuclease Inhibitor"/>
    <property type="match status" value="1"/>
</dbReference>
<keyword evidence="4" id="KW-0812">Transmembrane</keyword>
<evidence type="ECO:0000256" key="6">
    <source>
        <dbReference type="ARBA" id="ARBA00022737"/>
    </source>
</evidence>
<evidence type="ECO:0000313" key="14">
    <source>
        <dbReference type="Proteomes" id="UP000516437"/>
    </source>
</evidence>
<dbReference type="PANTHER" id="PTHR48060">
    <property type="entry name" value="DNA DAMAGE-REPAIR/TOLERATION PROTEIN DRT100"/>
    <property type="match status" value="1"/>
</dbReference>
<comment type="similarity">
    <text evidence="2">Belongs to the RLP family.</text>
</comment>
<keyword evidence="9" id="KW-0325">Glycoprotein</keyword>
<protein>
    <submittedName>
        <fullName evidence="13">LRR receptor-like serine/threonine-protein kinase EFR</fullName>
    </submittedName>
</protein>
<dbReference type="PANTHER" id="PTHR48060:SF21">
    <property type="entry name" value="L DOMAIN-LIKE PROTEIN"/>
    <property type="match status" value="1"/>
</dbReference>
<keyword evidence="13" id="KW-0418">Kinase</keyword>
<keyword evidence="14" id="KW-1185">Reference proteome</keyword>
<evidence type="ECO:0000256" key="8">
    <source>
        <dbReference type="ARBA" id="ARBA00023136"/>
    </source>
</evidence>
<dbReference type="InterPro" id="IPR013210">
    <property type="entry name" value="LRR_N_plant-typ"/>
</dbReference>
<comment type="caution">
    <text evidence="13">The sequence shown here is derived from an EMBL/GenBank/DDBJ whole genome shotgun (WGS) entry which is preliminary data.</text>
</comment>
<evidence type="ECO:0000256" key="5">
    <source>
        <dbReference type="ARBA" id="ARBA00022729"/>
    </source>
</evidence>
<reference evidence="13" key="1">
    <citation type="submission" date="2018-07" db="EMBL/GenBank/DDBJ databases">
        <authorList>
            <person name="Gao Z.-S."/>
            <person name="Jia H.-M."/>
            <person name="Jia H.-J."/>
            <person name="Cai Q.-L."/>
            <person name="Wang Y."/>
            <person name="Zhao H.-B."/>
        </authorList>
    </citation>
    <scope>NUCLEOTIDE SEQUENCE</scope>
    <source>
        <tissue evidence="13">Leaves</tissue>
    </source>
</reference>
<gene>
    <name evidence="12" type="ORF">CJ030_MR4G010899</name>
    <name evidence="13" type="ORF">CJ030_MR4G010915</name>
</gene>
<keyword evidence="3" id="KW-0433">Leucine-rich repeat</keyword>
<dbReference type="OrthoDB" id="687555at2759"/>
<dbReference type="EMBL" id="RXIC02000022">
    <property type="protein sequence ID" value="KAB1215811.1"/>
    <property type="molecule type" value="Genomic_DNA"/>
</dbReference>
<evidence type="ECO:0000256" key="1">
    <source>
        <dbReference type="ARBA" id="ARBA00004479"/>
    </source>
</evidence>
<evidence type="ECO:0000256" key="10">
    <source>
        <dbReference type="SAM" id="SignalP"/>
    </source>
</evidence>
<keyword evidence="5 10" id="KW-0732">Signal</keyword>
<accession>A0A6A1VSC3</accession>
<dbReference type="FunFam" id="3.80.10.10:FF:000275">
    <property type="entry name" value="Leucine-rich repeat receptor-like protein kinase"/>
    <property type="match status" value="1"/>
</dbReference>
<dbReference type="Pfam" id="PF00560">
    <property type="entry name" value="LRR_1"/>
    <property type="match status" value="1"/>
</dbReference>
<keyword evidence="6" id="KW-0677">Repeat</keyword>
<evidence type="ECO:0000259" key="11">
    <source>
        <dbReference type="Pfam" id="PF08263"/>
    </source>
</evidence>
<organism evidence="13 14">
    <name type="scientific">Morella rubra</name>
    <name type="common">Chinese bayberry</name>
    <dbReference type="NCBI Taxonomy" id="262757"/>
    <lineage>
        <taxon>Eukaryota</taxon>
        <taxon>Viridiplantae</taxon>
        <taxon>Streptophyta</taxon>
        <taxon>Embryophyta</taxon>
        <taxon>Tracheophyta</taxon>
        <taxon>Spermatophyta</taxon>
        <taxon>Magnoliopsida</taxon>
        <taxon>eudicotyledons</taxon>
        <taxon>Gunneridae</taxon>
        <taxon>Pentapetalae</taxon>
        <taxon>rosids</taxon>
        <taxon>fabids</taxon>
        <taxon>Fagales</taxon>
        <taxon>Myricaceae</taxon>
        <taxon>Morella</taxon>
    </lineage>
</organism>
<comment type="subcellular location">
    <subcellularLocation>
        <location evidence="1">Membrane</location>
        <topology evidence="1">Single-pass type I membrane protein</topology>
    </subcellularLocation>
</comment>
<dbReference type="AlphaFoldDB" id="A0A6A1VSC3"/>
<dbReference type="InterPro" id="IPR053211">
    <property type="entry name" value="DNA_repair-toleration"/>
</dbReference>
<keyword evidence="7" id="KW-1133">Transmembrane helix</keyword>
<reference evidence="13 14" key="2">
    <citation type="journal article" date="2019" name="Plant Biotechnol. J.">
        <title>The red bayberry genome and genetic basis of sex determination.</title>
        <authorList>
            <person name="Jia H.M."/>
            <person name="Jia H.J."/>
            <person name="Cai Q.L."/>
            <person name="Wang Y."/>
            <person name="Zhao H.B."/>
            <person name="Yang W.F."/>
            <person name="Wang G.Y."/>
            <person name="Li Y.H."/>
            <person name="Zhan D.L."/>
            <person name="Shen Y.T."/>
            <person name="Niu Q.F."/>
            <person name="Chang L."/>
            <person name="Qiu J."/>
            <person name="Zhao L."/>
            <person name="Xie H.B."/>
            <person name="Fu W.Y."/>
            <person name="Jin J."/>
            <person name="Li X.W."/>
            <person name="Jiao Y."/>
            <person name="Zhou C.C."/>
            <person name="Tu T."/>
            <person name="Chai C.Y."/>
            <person name="Gao J.L."/>
            <person name="Fan L.J."/>
            <person name="van de Weg E."/>
            <person name="Wang J.Y."/>
            <person name="Gao Z.S."/>
        </authorList>
    </citation>
    <scope>NUCLEOTIDE SEQUENCE [LARGE SCALE GENOMIC DNA]</scope>
    <source>
        <tissue evidence="13">Leaves</tissue>
    </source>
</reference>
<dbReference type="SUPFAM" id="SSF52058">
    <property type="entry name" value="L domain-like"/>
    <property type="match status" value="1"/>
</dbReference>
<keyword evidence="8" id="KW-0472">Membrane</keyword>
<dbReference type="EMBL" id="RXIC02000022">
    <property type="protein sequence ID" value="KAB1215795.1"/>
    <property type="molecule type" value="Genomic_DNA"/>
</dbReference>
<keyword evidence="13" id="KW-0808">Transferase</keyword>
<evidence type="ECO:0000256" key="7">
    <source>
        <dbReference type="ARBA" id="ARBA00022989"/>
    </source>
</evidence>
<feature type="signal peptide" evidence="10">
    <location>
        <begin position="1"/>
        <end position="23"/>
    </location>
</feature>
<name>A0A6A1VSC3_9ROSI</name>
<feature type="chain" id="PRO_5035382546" evidence="10">
    <location>
        <begin position="24"/>
        <end position="218"/>
    </location>
</feature>